<name>A0ABT0JFJ2_9PSED</name>
<accession>A0ABT0JFJ2</accession>
<dbReference type="Proteomes" id="UP001155163">
    <property type="component" value="Unassembled WGS sequence"/>
</dbReference>
<proteinExistence type="predicted"/>
<dbReference type="RefSeq" id="WP_268261917.1">
    <property type="nucleotide sequence ID" value="NZ_JALQCX010000016.1"/>
</dbReference>
<keyword evidence="2" id="KW-1185">Reference proteome</keyword>
<evidence type="ECO:0000313" key="1">
    <source>
        <dbReference type="EMBL" id="MCK9814596.1"/>
    </source>
</evidence>
<reference evidence="1 2" key="1">
    <citation type="journal article" date="2022" name="Int. J. Syst. Evol. Microbiol.">
        <title>Pseudomonas aegrilactucae sp. nov. and Pseudomonas morbosilactucae sp. nov., pathogens causing bacterial rot of lettuce in Japan.</title>
        <authorList>
            <person name="Sawada H."/>
            <person name="Fujikawa T."/>
            <person name="Satou M."/>
        </authorList>
    </citation>
    <scope>NUCLEOTIDE SEQUENCE [LARGE SCALE GENOMIC DNA]</scope>
    <source>
        <strain evidence="1 2">MAFF 302046</strain>
    </source>
</reference>
<reference evidence="1 2" key="2">
    <citation type="journal article" date="2023" name="Plant Pathol.">
        <title>Dismantling and reorganizing Pseudomonas marginalis sensu#lato.</title>
        <authorList>
            <person name="Sawada H."/>
            <person name="Fujikawa T."/>
            <person name="Satou M."/>
        </authorList>
    </citation>
    <scope>NUCLEOTIDE SEQUENCE [LARGE SCALE GENOMIC DNA]</scope>
    <source>
        <strain evidence="1 2">MAFF 302046</strain>
    </source>
</reference>
<sequence length="301" mass="34021">MRNEPLEKTTITLNMAVASSANTIFLIDCLSPDDLQTARRRDEGIRDELMSLPKKGFQTDSSRVVHLRCQTREDWDRGLNKIRDVCKNGLLPLLFIDGHGDERRGLLLPSGEPVSWEIYLRDLRAITYAARGELTVIAAFCYSLAIKPMLKGKNEKLPFAFYFGYTNEISAGIVEKETRILYESLLRNGGGTLQEEILELACFDEYDHAIDAIAHVVMMETAPRTLVAIDPRFSRAKLRAKVGKDLAADGVKMAGYGKVINKVIRNPKALAIKLIEDVMHDTNRRRDFIRNIHKEMRGKTA</sequence>
<organism evidence="1 2">
    <name type="scientific">Pseudomonas morbosilactucae</name>
    <dbReference type="NCBI Taxonomy" id="2938197"/>
    <lineage>
        <taxon>Bacteria</taxon>
        <taxon>Pseudomonadati</taxon>
        <taxon>Pseudomonadota</taxon>
        <taxon>Gammaproteobacteria</taxon>
        <taxon>Pseudomonadales</taxon>
        <taxon>Pseudomonadaceae</taxon>
        <taxon>Pseudomonas</taxon>
    </lineage>
</organism>
<evidence type="ECO:0000313" key="2">
    <source>
        <dbReference type="Proteomes" id="UP001155163"/>
    </source>
</evidence>
<dbReference type="EMBL" id="JALQCX010000016">
    <property type="protein sequence ID" value="MCK9814596.1"/>
    <property type="molecule type" value="Genomic_DNA"/>
</dbReference>
<protein>
    <submittedName>
        <fullName evidence="1">Uncharacterized protein</fullName>
    </submittedName>
</protein>
<comment type="caution">
    <text evidence="1">The sequence shown here is derived from an EMBL/GenBank/DDBJ whole genome shotgun (WGS) entry which is preliminary data.</text>
</comment>
<gene>
    <name evidence="1" type="ORF">M1B35_10785</name>
</gene>